<proteinExistence type="inferred from homology"/>
<dbReference type="GO" id="GO:0016491">
    <property type="term" value="F:oxidoreductase activity"/>
    <property type="evidence" value="ECO:0007669"/>
    <property type="project" value="UniProtKB-KW"/>
</dbReference>
<dbReference type="Pfam" id="PF00106">
    <property type="entry name" value="adh_short"/>
    <property type="match status" value="1"/>
</dbReference>
<dbReference type="Proteomes" id="UP000252174">
    <property type="component" value="Unassembled WGS sequence"/>
</dbReference>
<dbReference type="InterPro" id="IPR020904">
    <property type="entry name" value="Sc_DH/Rdtase_CS"/>
</dbReference>
<dbReference type="PANTHER" id="PTHR44196:SF1">
    <property type="entry name" value="DEHYDROGENASE_REDUCTASE SDR FAMILY MEMBER 7B"/>
    <property type="match status" value="1"/>
</dbReference>
<dbReference type="NCBIfam" id="NF006565">
    <property type="entry name" value="PRK09072.1"/>
    <property type="match status" value="1"/>
</dbReference>
<dbReference type="SMART" id="SM00822">
    <property type="entry name" value="PKS_KR"/>
    <property type="match status" value="1"/>
</dbReference>
<protein>
    <submittedName>
        <fullName evidence="5">Short-subunit dehydrogenase</fullName>
    </submittedName>
</protein>
<gene>
    <name evidence="5" type="ORF">DFR45_10126</name>
</gene>
<evidence type="ECO:0000259" key="4">
    <source>
        <dbReference type="SMART" id="SM00822"/>
    </source>
</evidence>
<dbReference type="InterPro" id="IPR036291">
    <property type="entry name" value="NAD(P)-bd_dom_sf"/>
</dbReference>
<name>A0A369AQX4_9BURK</name>
<evidence type="ECO:0000313" key="5">
    <source>
        <dbReference type="EMBL" id="RCX11505.1"/>
    </source>
</evidence>
<dbReference type="Gene3D" id="3.40.50.720">
    <property type="entry name" value="NAD(P)-binding Rossmann-like Domain"/>
    <property type="match status" value="1"/>
</dbReference>
<dbReference type="PROSITE" id="PS00061">
    <property type="entry name" value="ADH_SHORT"/>
    <property type="match status" value="1"/>
</dbReference>
<dbReference type="RefSeq" id="WP_114481697.1">
    <property type="nucleotide sequence ID" value="NZ_QPJU01000001.1"/>
</dbReference>
<organism evidence="5 6">
    <name type="scientific">Extensimonas vulgaris</name>
    <dbReference type="NCBI Taxonomy" id="1031594"/>
    <lineage>
        <taxon>Bacteria</taxon>
        <taxon>Pseudomonadati</taxon>
        <taxon>Pseudomonadota</taxon>
        <taxon>Betaproteobacteria</taxon>
        <taxon>Burkholderiales</taxon>
        <taxon>Comamonadaceae</taxon>
        <taxon>Extensimonas</taxon>
    </lineage>
</organism>
<evidence type="ECO:0000256" key="2">
    <source>
        <dbReference type="ARBA" id="ARBA00023002"/>
    </source>
</evidence>
<sequence>MELRNRRILLTGASGGIGSALAQRLAAAGARLALVGRRHEALAQLASSLPGASIVVADLATAAGCRAAVEQAKASLSGVDVLVHLAGQGSFRCFSDEDPDAMEQMLRTNCVSAMWLAQAVLPQMTARGDGQLVFCGSVLGALALPGYTVYAASKFALRGFSEGLRRELADSGVSVTYVAPRAVRTALNPPEVYEMAKATRMAVDTPEAVAEQILAAMRRDAREAVLGWPESWFVRLNALWPALVDRAMRKQAEVVRRFAKPHPTQQTQAEQQTS</sequence>
<dbReference type="EMBL" id="QPJU01000001">
    <property type="protein sequence ID" value="RCX11505.1"/>
    <property type="molecule type" value="Genomic_DNA"/>
</dbReference>
<keyword evidence="2" id="KW-0560">Oxidoreductase</keyword>
<dbReference type="OrthoDB" id="9790266at2"/>
<evidence type="ECO:0000256" key="1">
    <source>
        <dbReference type="ARBA" id="ARBA00006484"/>
    </source>
</evidence>
<evidence type="ECO:0000256" key="3">
    <source>
        <dbReference type="RuleBase" id="RU000363"/>
    </source>
</evidence>
<comment type="similarity">
    <text evidence="1 3">Belongs to the short-chain dehydrogenases/reductases (SDR) family.</text>
</comment>
<dbReference type="InterPro" id="IPR057326">
    <property type="entry name" value="KR_dom"/>
</dbReference>
<accession>A0A369AQX4</accession>
<feature type="domain" description="Ketoreductase" evidence="4">
    <location>
        <begin position="6"/>
        <end position="183"/>
    </location>
</feature>
<dbReference type="PANTHER" id="PTHR44196">
    <property type="entry name" value="DEHYDROGENASE/REDUCTASE SDR FAMILY MEMBER 7B"/>
    <property type="match status" value="1"/>
</dbReference>
<dbReference type="SUPFAM" id="SSF51735">
    <property type="entry name" value="NAD(P)-binding Rossmann-fold domains"/>
    <property type="match status" value="1"/>
</dbReference>
<keyword evidence="6" id="KW-1185">Reference proteome</keyword>
<dbReference type="PRINTS" id="PR00081">
    <property type="entry name" value="GDHRDH"/>
</dbReference>
<evidence type="ECO:0000313" key="6">
    <source>
        <dbReference type="Proteomes" id="UP000252174"/>
    </source>
</evidence>
<dbReference type="InterPro" id="IPR002347">
    <property type="entry name" value="SDR_fam"/>
</dbReference>
<dbReference type="AlphaFoldDB" id="A0A369AQX4"/>
<reference evidence="5 6" key="1">
    <citation type="submission" date="2018-07" db="EMBL/GenBank/DDBJ databases">
        <title>Genomic Encyclopedia of Type Strains, Phase IV (KMG-IV): sequencing the most valuable type-strain genomes for metagenomic binning, comparative biology and taxonomic classification.</title>
        <authorList>
            <person name="Goeker M."/>
        </authorList>
    </citation>
    <scope>NUCLEOTIDE SEQUENCE [LARGE SCALE GENOMIC DNA]</scope>
    <source>
        <strain evidence="5 6">DSM 100911</strain>
    </source>
</reference>
<dbReference type="GO" id="GO:0016020">
    <property type="term" value="C:membrane"/>
    <property type="evidence" value="ECO:0007669"/>
    <property type="project" value="TreeGrafter"/>
</dbReference>
<dbReference type="PRINTS" id="PR00080">
    <property type="entry name" value="SDRFAMILY"/>
</dbReference>
<comment type="caution">
    <text evidence="5">The sequence shown here is derived from an EMBL/GenBank/DDBJ whole genome shotgun (WGS) entry which is preliminary data.</text>
</comment>